<reference evidence="3" key="1">
    <citation type="journal article" date="2020" name="Mar. Drugs">
        <title>Transcriptomic Analysis of Four Cerianthid (Cnidaria, Ceriantharia) Venoms.</title>
        <authorList>
            <person name="Klompen A.M.L."/>
            <person name="Macrander J."/>
            <person name="Reitzel A.M."/>
            <person name="Stampar S.N."/>
        </authorList>
    </citation>
    <scope>NUCLEOTIDE SEQUENCE</scope>
</reference>
<keyword evidence="1" id="KW-0732">Signal</keyword>
<dbReference type="SUPFAM" id="SSF55797">
    <property type="entry name" value="PR-1-like"/>
    <property type="match status" value="1"/>
</dbReference>
<evidence type="ECO:0000259" key="2">
    <source>
        <dbReference type="SMART" id="SM00198"/>
    </source>
</evidence>
<organism evidence="3">
    <name type="scientific">Pachycerianthus borealis</name>
    <dbReference type="NCBI Taxonomy" id="2736680"/>
    <lineage>
        <taxon>Eukaryota</taxon>
        <taxon>Metazoa</taxon>
        <taxon>Cnidaria</taxon>
        <taxon>Anthozoa</taxon>
        <taxon>Ceriantharia</taxon>
        <taxon>Spirularia</taxon>
        <taxon>Cerianthidae</taxon>
        <taxon>Pachycerianthus</taxon>
    </lineage>
</organism>
<dbReference type="PRINTS" id="PR00838">
    <property type="entry name" value="V5ALLERGEN"/>
</dbReference>
<dbReference type="SMART" id="SM00198">
    <property type="entry name" value="SCP"/>
    <property type="match status" value="1"/>
</dbReference>
<name>A0A7G7WYX9_9CNID</name>
<dbReference type="InterPro" id="IPR035940">
    <property type="entry name" value="CAP_sf"/>
</dbReference>
<sequence length="199" mass="22446">MMKNWVYFAGFLVVAFSWLKISEGVNIKSLSNRDIKYKYGLSAEFNDPNPGSTGCPDAVEALERHNELRKQHNAPALKWSDSLAQEAREWANHMASTKKFAHASAAVRNNHGENLAWLSSSRPAYQSTDMWYTEIRDYDFAHPGFNHATGHFTQVVWRDTKQVGIACAKNGKNTYVVARYDPPGNFRGQFKDNVISGSV</sequence>
<accession>A0A7G7WYX9</accession>
<evidence type="ECO:0000256" key="1">
    <source>
        <dbReference type="SAM" id="SignalP"/>
    </source>
</evidence>
<dbReference type="InterPro" id="IPR018244">
    <property type="entry name" value="Allrgn_V5/Tpx1_CS"/>
</dbReference>
<proteinExistence type="evidence at transcript level"/>
<dbReference type="Gene3D" id="3.40.33.10">
    <property type="entry name" value="CAP"/>
    <property type="match status" value="1"/>
</dbReference>
<evidence type="ECO:0000313" key="3">
    <source>
        <dbReference type="EMBL" id="QNH72468.1"/>
    </source>
</evidence>
<dbReference type="PRINTS" id="PR00837">
    <property type="entry name" value="V5TPXLIKE"/>
</dbReference>
<protein>
    <submittedName>
        <fullName evidence="3">Toxin candidate TRINITY_DN24577_c0_g1_i1</fullName>
    </submittedName>
</protein>
<dbReference type="InterPro" id="IPR001283">
    <property type="entry name" value="CRISP-related"/>
</dbReference>
<feature type="signal peptide" evidence="1">
    <location>
        <begin position="1"/>
        <end position="24"/>
    </location>
</feature>
<dbReference type="EMBL" id="MT747534">
    <property type="protein sequence ID" value="QNH72468.1"/>
    <property type="molecule type" value="mRNA"/>
</dbReference>
<feature type="chain" id="PRO_5028855187" evidence="1">
    <location>
        <begin position="25"/>
        <end position="199"/>
    </location>
</feature>
<feature type="domain" description="SCP" evidence="2">
    <location>
        <begin position="56"/>
        <end position="188"/>
    </location>
</feature>
<dbReference type="PANTHER" id="PTHR10334">
    <property type="entry name" value="CYSTEINE-RICH SECRETORY PROTEIN-RELATED"/>
    <property type="match status" value="1"/>
</dbReference>
<dbReference type="FunFam" id="3.40.33.10:FF:000002">
    <property type="entry name" value="Golgi-associated plant pathogenesis-related protein 1"/>
    <property type="match status" value="1"/>
</dbReference>
<dbReference type="InterPro" id="IPR014044">
    <property type="entry name" value="CAP_dom"/>
</dbReference>
<dbReference type="CDD" id="cd05382">
    <property type="entry name" value="CAP_GAPR1-like"/>
    <property type="match status" value="1"/>
</dbReference>
<dbReference type="InterPro" id="IPR002413">
    <property type="entry name" value="V5_allergen-like"/>
</dbReference>
<dbReference type="GO" id="GO:0005576">
    <property type="term" value="C:extracellular region"/>
    <property type="evidence" value="ECO:0007669"/>
    <property type="project" value="InterPro"/>
</dbReference>
<dbReference type="AlphaFoldDB" id="A0A7G7WYX9"/>
<reference evidence="3" key="2">
    <citation type="submission" date="2020-07" db="EMBL/GenBank/DDBJ databases">
        <authorList>
            <person name="Klompen A.L."/>
            <person name="Macrander J."/>
            <person name="Reitzel A.M."/>
            <person name="Stampar S.N."/>
        </authorList>
    </citation>
    <scope>NUCLEOTIDE SEQUENCE</scope>
</reference>
<dbReference type="Pfam" id="PF00188">
    <property type="entry name" value="CAP"/>
    <property type="match status" value="1"/>
</dbReference>
<dbReference type="InterPro" id="IPR034113">
    <property type="entry name" value="SCP_GAPR1-like"/>
</dbReference>
<dbReference type="PROSITE" id="PS01009">
    <property type="entry name" value="CRISP_1"/>
    <property type="match status" value="1"/>
</dbReference>